<evidence type="ECO:0000256" key="1">
    <source>
        <dbReference type="ARBA" id="ARBA00006479"/>
    </source>
</evidence>
<dbReference type="AlphaFoldDB" id="A0A5S9NLA6"/>
<evidence type="ECO:0000313" key="4">
    <source>
        <dbReference type="Proteomes" id="UP000433050"/>
    </source>
</evidence>
<proteinExistence type="inferred from homology"/>
<dbReference type="RefSeq" id="WP_159598252.1">
    <property type="nucleotide sequence ID" value="NZ_CACSAS010000001.1"/>
</dbReference>
<dbReference type="InterPro" id="IPR043129">
    <property type="entry name" value="ATPase_NBD"/>
</dbReference>
<dbReference type="EMBL" id="CACSAS010000001">
    <property type="protein sequence ID" value="CAA0090782.1"/>
    <property type="molecule type" value="Genomic_DNA"/>
</dbReference>
<accession>A0A5S9NLA6</accession>
<dbReference type="CDD" id="cd23763">
    <property type="entry name" value="ASKHA_ATPase_ROK"/>
    <property type="match status" value="1"/>
</dbReference>
<dbReference type="Pfam" id="PF00480">
    <property type="entry name" value="ROK"/>
    <property type="match status" value="1"/>
</dbReference>
<dbReference type="Proteomes" id="UP000433050">
    <property type="component" value="Unassembled WGS sequence"/>
</dbReference>
<feature type="compositionally biased region" description="Basic and acidic residues" evidence="2">
    <location>
        <begin position="1"/>
        <end position="11"/>
    </location>
</feature>
<feature type="region of interest" description="Disordered" evidence="2">
    <location>
        <begin position="360"/>
        <end position="389"/>
    </location>
</feature>
<dbReference type="SUPFAM" id="SSF53067">
    <property type="entry name" value="Actin-like ATPase domain"/>
    <property type="match status" value="1"/>
</dbReference>
<reference evidence="3 4" key="1">
    <citation type="submission" date="2019-12" db="EMBL/GenBank/DDBJ databases">
        <authorList>
            <person name="Reyes-Prieto M."/>
        </authorList>
    </citation>
    <scope>NUCLEOTIDE SEQUENCE [LARGE SCALE GENOMIC DNA]</scope>
    <source>
        <strain evidence="3">HF14-78462</strain>
    </source>
</reference>
<dbReference type="Gene3D" id="3.30.420.40">
    <property type="match status" value="1"/>
</dbReference>
<dbReference type="PANTHER" id="PTHR18964:SF149">
    <property type="entry name" value="BIFUNCTIONAL UDP-N-ACETYLGLUCOSAMINE 2-EPIMERASE_N-ACETYLMANNOSAMINE KINASE"/>
    <property type="match status" value="1"/>
</dbReference>
<organism evidence="3 4">
    <name type="scientific">Starkeya nomas</name>
    <dbReference type="NCBI Taxonomy" id="2666134"/>
    <lineage>
        <taxon>Bacteria</taxon>
        <taxon>Pseudomonadati</taxon>
        <taxon>Pseudomonadota</taxon>
        <taxon>Alphaproteobacteria</taxon>
        <taxon>Hyphomicrobiales</taxon>
        <taxon>Xanthobacteraceae</taxon>
        <taxon>Starkeya</taxon>
    </lineage>
</organism>
<evidence type="ECO:0000313" key="3">
    <source>
        <dbReference type="EMBL" id="CAA0090782.1"/>
    </source>
</evidence>
<dbReference type="PANTHER" id="PTHR18964">
    <property type="entry name" value="ROK (REPRESSOR, ORF, KINASE) FAMILY"/>
    <property type="match status" value="1"/>
</dbReference>
<evidence type="ECO:0000256" key="2">
    <source>
        <dbReference type="SAM" id="MobiDB-lite"/>
    </source>
</evidence>
<dbReference type="InterPro" id="IPR000600">
    <property type="entry name" value="ROK"/>
</dbReference>
<feature type="compositionally biased region" description="Basic and acidic residues" evidence="2">
    <location>
        <begin position="380"/>
        <end position="389"/>
    </location>
</feature>
<comment type="similarity">
    <text evidence="1">Belongs to the ROK (NagC/XylR) family.</text>
</comment>
<evidence type="ECO:0008006" key="5">
    <source>
        <dbReference type="Google" id="ProtNLM"/>
    </source>
</evidence>
<gene>
    <name evidence="3" type="ORF">STARVERO_01221</name>
</gene>
<keyword evidence="4" id="KW-1185">Reference proteome</keyword>
<protein>
    <recommendedName>
        <fullName evidence="5">Glucokinase</fullName>
    </recommendedName>
</protein>
<name>A0A5S9NLA6_9HYPH</name>
<sequence>MATTEKARDKNGGQGNGKPAETPPAVGVHGAATLTGVTVDACNSQLREEDGFVGDRARRAAFFESLSRWRGIADTRHPLLGDTPTGELSKARIDEVLAEGMPHEQALVLSAIEDYAQELATVLRRLLRTKDWRHTQRVAVGGGLTAGRFAAIAVARAELKLRAEDIEVELRPIRNDPDEAGLIGAVHLAPSWMFASFDDILAVDIGGTNIRAGIVKLNLDKADDLSRAKVRMLELWRHGDEATARGEAIDGLVDMLKELVRKAAKEGLKLAPFIGVGCPGAIAADGSIEAGAQNLPGNWESPRFNLPAALWDAIPEIDGHETIVIMHNDAVVQGLSEAPFMQDVERWGVLTIGTGLGNARFTNRARPDGGKAATKRARSGKKDKAAGRG</sequence>
<feature type="region of interest" description="Disordered" evidence="2">
    <location>
        <begin position="1"/>
        <end position="28"/>
    </location>
</feature>